<dbReference type="PANTHER" id="PTHR31087:SF161">
    <property type="entry name" value="TUBBY C 2 FAMILY PROTEIN"/>
    <property type="match status" value="1"/>
</dbReference>
<accession>A0ABT1NAE9</accession>
<comment type="caution">
    <text evidence="2">The sequence shown here is derived from an EMBL/GenBank/DDBJ whole genome shotgun (WGS) entry which is preliminary data.</text>
</comment>
<sequence>MRFMIKQKFFSFGDNFTIDDEMGNPHYQVRGKVFSFGDKLRIYDMQGNELVYIEQKLFKLLPEYTIYYNGSPAARVKKEFTFFKPRFNIESFIGNYTIEGNYWGMDFDIVKDGCIAAQVSKKWFTFRDTYGVDIAEGENSAFILALVIVIDQVIHDNNHNNG</sequence>
<proteinExistence type="inferred from homology"/>
<comment type="similarity">
    <text evidence="1">Belongs to the LOR family.</text>
</comment>
<dbReference type="InterPro" id="IPR038595">
    <property type="entry name" value="LOR_sf"/>
</dbReference>
<dbReference type="EMBL" id="JAJEKE010000001">
    <property type="protein sequence ID" value="MCQ1528235.1"/>
    <property type="molecule type" value="Genomic_DNA"/>
</dbReference>
<evidence type="ECO:0000313" key="2">
    <source>
        <dbReference type="EMBL" id="MCQ1528235.1"/>
    </source>
</evidence>
<dbReference type="Gene3D" id="2.40.160.200">
    <property type="entry name" value="LURP1-related"/>
    <property type="match status" value="1"/>
</dbReference>
<name>A0ABT1NAE9_9FIRM</name>
<dbReference type="RefSeq" id="WP_255225727.1">
    <property type="nucleotide sequence ID" value="NZ_JAJEKE010000001.1"/>
</dbReference>
<dbReference type="InterPro" id="IPR025659">
    <property type="entry name" value="Tubby-like_C"/>
</dbReference>
<organism evidence="2 3">
    <name type="scientific">Lutispora saccharofermentans</name>
    <dbReference type="NCBI Taxonomy" id="3024236"/>
    <lineage>
        <taxon>Bacteria</taxon>
        <taxon>Bacillati</taxon>
        <taxon>Bacillota</taxon>
        <taxon>Clostridia</taxon>
        <taxon>Lutisporales</taxon>
        <taxon>Lutisporaceae</taxon>
        <taxon>Lutispora</taxon>
    </lineage>
</organism>
<dbReference type="SUPFAM" id="SSF54518">
    <property type="entry name" value="Tubby C-terminal domain-like"/>
    <property type="match status" value="1"/>
</dbReference>
<dbReference type="InterPro" id="IPR007612">
    <property type="entry name" value="LOR"/>
</dbReference>
<gene>
    <name evidence="2" type="ORF">LJD61_01550</name>
</gene>
<dbReference type="Pfam" id="PF04525">
    <property type="entry name" value="LOR"/>
    <property type="match status" value="1"/>
</dbReference>
<keyword evidence="3" id="KW-1185">Reference proteome</keyword>
<reference evidence="2 3" key="1">
    <citation type="submission" date="2021-10" db="EMBL/GenBank/DDBJ databases">
        <title>Lutispora strain m25 sp. nov., a thermophilic, non-spore-forming bacterium isolated from a lab-scale methanogenic bioreactor digesting anaerobic sludge.</title>
        <authorList>
            <person name="El Houari A."/>
            <person name="Mcdonald J."/>
        </authorList>
    </citation>
    <scope>NUCLEOTIDE SEQUENCE [LARGE SCALE GENOMIC DNA]</scope>
    <source>
        <strain evidence="3">m25</strain>
    </source>
</reference>
<protein>
    <submittedName>
        <fullName evidence="2">LURP-one-related family protein</fullName>
    </submittedName>
</protein>
<dbReference type="PANTHER" id="PTHR31087">
    <property type="match status" value="1"/>
</dbReference>
<evidence type="ECO:0000256" key="1">
    <source>
        <dbReference type="ARBA" id="ARBA00005437"/>
    </source>
</evidence>
<evidence type="ECO:0000313" key="3">
    <source>
        <dbReference type="Proteomes" id="UP001651880"/>
    </source>
</evidence>
<dbReference type="Proteomes" id="UP001651880">
    <property type="component" value="Unassembled WGS sequence"/>
</dbReference>